<name>A0A0P0WYV6_ORYSJ</name>
<sequence>MILHRYDLPFPPSSTRDMGTALMDTRRSCSSTRVSVNLTWRSPSESKVSTSWVCSTSMSMNTVFPCCRWPTSATLRTSAGLAARPRRKSVVA</sequence>
<dbReference type="EMBL" id="AP014962">
    <property type="protein sequence ID" value="BAS98552.1"/>
    <property type="molecule type" value="Genomic_DNA"/>
</dbReference>
<dbReference type="Gramene" id="Os06t0608350-00">
    <property type="protein sequence ID" value="Os06t0608350-00"/>
    <property type="gene ID" value="Os06g0608350"/>
</dbReference>
<dbReference type="InParanoid" id="A0A0P0WYV6"/>
<protein>
    <submittedName>
        <fullName evidence="1">Os06g0608350 protein</fullName>
    </submittedName>
</protein>
<proteinExistence type="predicted"/>
<reference evidence="1 2" key="2">
    <citation type="journal article" date="2013" name="Plant Cell Physiol.">
        <title>Rice Annotation Project Database (RAP-DB): an integrative and interactive database for rice genomics.</title>
        <authorList>
            <person name="Sakai H."/>
            <person name="Lee S.S."/>
            <person name="Tanaka T."/>
            <person name="Numa H."/>
            <person name="Kim J."/>
            <person name="Kawahara Y."/>
            <person name="Wakimoto H."/>
            <person name="Yang C.C."/>
            <person name="Iwamoto M."/>
            <person name="Abe T."/>
            <person name="Yamada Y."/>
            <person name="Muto A."/>
            <person name="Inokuchi H."/>
            <person name="Ikemura T."/>
            <person name="Matsumoto T."/>
            <person name="Sasaki T."/>
            <person name="Itoh T."/>
        </authorList>
    </citation>
    <scope>NUCLEOTIDE SEQUENCE [LARGE SCALE GENOMIC DNA]</scope>
    <source>
        <strain evidence="2">cv. Nipponbare</strain>
    </source>
</reference>
<evidence type="ECO:0000313" key="2">
    <source>
        <dbReference type="Proteomes" id="UP000059680"/>
    </source>
</evidence>
<evidence type="ECO:0000313" key="1">
    <source>
        <dbReference type="EMBL" id="BAS98552.1"/>
    </source>
</evidence>
<reference evidence="1 2" key="3">
    <citation type="journal article" date="2013" name="Rice">
        <title>Improvement of the Oryza sativa Nipponbare reference genome using next generation sequence and optical map data.</title>
        <authorList>
            <person name="Kawahara Y."/>
            <person name="de la Bastide M."/>
            <person name="Hamilton J.P."/>
            <person name="Kanamori H."/>
            <person name="McCombie W.R."/>
            <person name="Ouyang S."/>
            <person name="Schwartz D.C."/>
            <person name="Tanaka T."/>
            <person name="Wu J."/>
            <person name="Zhou S."/>
            <person name="Childs K.L."/>
            <person name="Davidson R.M."/>
            <person name="Lin H."/>
            <person name="Quesada-Ocampo L."/>
            <person name="Vaillancourt B."/>
            <person name="Sakai H."/>
            <person name="Lee S.S."/>
            <person name="Kim J."/>
            <person name="Numa H."/>
            <person name="Itoh T."/>
            <person name="Buell C.R."/>
            <person name="Matsumoto T."/>
        </authorList>
    </citation>
    <scope>NUCLEOTIDE SEQUENCE [LARGE SCALE GENOMIC DNA]</scope>
    <source>
        <strain evidence="2">cv. Nipponbare</strain>
    </source>
</reference>
<gene>
    <name evidence="1" type="ordered locus">Os06g0608350</name>
    <name evidence="1" type="ORF">OSNPB_060608350</name>
</gene>
<reference evidence="2" key="1">
    <citation type="journal article" date="2005" name="Nature">
        <title>The map-based sequence of the rice genome.</title>
        <authorList>
            <consortium name="International rice genome sequencing project (IRGSP)"/>
            <person name="Matsumoto T."/>
            <person name="Wu J."/>
            <person name="Kanamori H."/>
            <person name="Katayose Y."/>
            <person name="Fujisawa M."/>
            <person name="Namiki N."/>
            <person name="Mizuno H."/>
            <person name="Yamamoto K."/>
            <person name="Antonio B.A."/>
            <person name="Baba T."/>
            <person name="Sakata K."/>
            <person name="Nagamura Y."/>
            <person name="Aoki H."/>
            <person name="Arikawa K."/>
            <person name="Arita K."/>
            <person name="Bito T."/>
            <person name="Chiden Y."/>
            <person name="Fujitsuka N."/>
            <person name="Fukunaka R."/>
            <person name="Hamada M."/>
            <person name="Harada C."/>
            <person name="Hayashi A."/>
            <person name="Hijishita S."/>
            <person name="Honda M."/>
            <person name="Hosokawa S."/>
            <person name="Ichikawa Y."/>
            <person name="Idonuma A."/>
            <person name="Iijima M."/>
            <person name="Ikeda M."/>
            <person name="Ikeno M."/>
            <person name="Ito K."/>
            <person name="Ito S."/>
            <person name="Ito T."/>
            <person name="Ito Y."/>
            <person name="Ito Y."/>
            <person name="Iwabuchi A."/>
            <person name="Kamiya K."/>
            <person name="Karasawa W."/>
            <person name="Kurita K."/>
            <person name="Katagiri S."/>
            <person name="Kikuta A."/>
            <person name="Kobayashi H."/>
            <person name="Kobayashi N."/>
            <person name="Machita K."/>
            <person name="Maehara T."/>
            <person name="Masukawa M."/>
            <person name="Mizubayashi T."/>
            <person name="Mukai Y."/>
            <person name="Nagasaki H."/>
            <person name="Nagata Y."/>
            <person name="Naito S."/>
            <person name="Nakashima M."/>
            <person name="Nakama Y."/>
            <person name="Nakamichi Y."/>
            <person name="Nakamura M."/>
            <person name="Meguro A."/>
            <person name="Negishi M."/>
            <person name="Ohta I."/>
            <person name="Ohta T."/>
            <person name="Okamoto M."/>
            <person name="Ono N."/>
            <person name="Saji S."/>
            <person name="Sakaguchi M."/>
            <person name="Sakai K."/>
            <person name="Shibata M."/>
            <person name="Shimokawa T."/>
            <person name="Song J."/>
            <person name="Takazaki Y."/>
            <person name="Terasawa K."/>
            <person name="Tsugane M."/>
            <person name="Tsuji K."/>
            <person name="Ueda S."/>
            <person name="Waki K."/>
            <person name="Yamagata H."/>
            <person name="Yamamoto M."/>
            <person name="Yamamoto S."/>
            <person name="Yamane H."/>
            <person name="Yoshiki S."/>
            <person name="Yoshihara R."/>
            <person name="Yukawa K."/>
            <person name="Zhong H."/>
            <person name="Yano M."/>
            <person name="Yuan Q."/>
            <person name="Ouyang S."/>
            <person name="Liu J."/>
            <person name="Jones K.M."/>
            <person name="Gansberger K."/>
            <person name="Moffat K."/>
            <person name="Hill J."/>
            <person name="Bera J."/>
            <person name="Fadrosh D."/>
            <person name="Jin S."/>
            <person name="Johri S."/>
            <person name="Kim M."/>
            <person name="Overton L."/>
            <person name="Reardon M."/>
            <person name="Tsitrin T."/>
            <person name="Vuong H."/>
            <person name="Weaver B."/>
            <person name="Ciecko A."/>
            <person name="Tallon L."/>
            <person name="Jackson J."/>
            <person name="Pai G."/>
            <person name="Aken S.V."/>
            <person name="Utterback T."/>
            <person name="Reidmuller S."/>
            <person name="Feldblyum T."/>
            <person name="Hsiao J."/>
            <person name="Zismann V."/>
            <person name="Iobst S."/>
            <person name="de Vazeille A.R."/>
            <person name="Buell C.R."/>
            <person name="Ying K."/>
            <person name="Li Y."/>
            <person name="Lu T."/>
            <person name="Huang Y."/>
            <person name="Zhao Q."/>
            <person name="Feng Q."/>
            <person name="Zhang L."/>
            <person name="Zhu J."/>
            <person name="Weng Q."/>
            <person name="Mu J."/>
            <person name="Lu Y."/>
            <person name="Fan D."/>
            <person name="Liu Y."/>
            <person name="Guan J."/>
            <person name="Zhang Y."/>
            <person name="Yu S."/>
            <person name="Liu X."/>
            <person name="Zhang Y."/>
            <person name="Hong G."/>
            <person name="Han B."/>
            <person name="Choisne N."/>
            <person name="Demange N."/>
            <person name="Orjeda G."/>
            <person name="Samain S."/>
            <person name="Cattolico L."/>
            <person name="Pelletier E."/>
            <person name="Couloux A."/>
            <person name="Segurens B."/>
            <person name="Wincker P."/>
            <person name="D'Hont A."/>
            <person name="Scarpelli C."/>
            <person name="Weissenbach J."/>
            <person name="Salanoubat M."/>
            <person name="Quetier F."/>
            <person name="Yu Y."/>
            <person name="Kim H.R."/>
            <person name="Rambo T."/>
            <person name="Currie J."/>
            <person name="Collura K."/>
            <person name="Luo M."/>
            <person name="Yang T."/>
            <person name="Ammiraju J.S.S."/>
            <person name="Engler F."/>
            <person name="Soderlund C."/>
            <person name="Wing R.A."/>
            <person name="Palmer L.E."/>
            <person name="de la Bastide M."/>
            <person name="Spiegel L."/>
            <person name="Nascimento L."/>
            <person name="Zutavern T."/>
            <person name="O'Shaughnessy A."/>
            <person name="Dike S."/>
            <person name="Dedhia N."/>
            <person name="Preston R."/>
            <person name="Balija V."/>
            <person name="McCombie W.R."/>
            <person name="Chow T."/>
            <person name="Chen H."/>
            <person name="Chung M."/>
            <person name="Chen C."/>
            <person name="Shaw J."/>
            <person name="Wu H."/>
            <person name="Hsiao K."/>
            <person name="Chao Y."/>
            <person name="Chu M."/>
            <person name="Cheng C."/>
            <person name="Hour A."/>
            <person name="Lee P."/>
            <person name="Lin S."/>
            <person name="Lin Y."/>
            <person name="Liou J."/>
            <person name="Liu S."/>
            <person name="Hsing Y."/>
            <person name="Raghuvanshi S."/>
            <person name="Mohanty A."/>
            <person name="Bharti A.K."/>
            <person name="Gaur A."/>
            <person name="Gupta V."/>
            <person name="Kumar D."/>
            <person name="Ravi V."/>
            <person name="Vij S."/>
            <person name="Kapur A."/>
            <person name="Khurana P."/>
            <person name="Khurana P."/>
            <person name="Khurana J.P."/>
            <person name="Tyagi A.K."/>
            <person name="Gaikwad K."/>
            <person name="Singh A."/>
            <person name="Dalal V."/>
            <person name="Srivastava S."/>
            <person name="Dixit A."/>
            <person name="Pal A.K."/>
            <person name="Ghazi I.A."/>
            <person name="Yadav M."/>
            <person name="Pandit A."/>
            <person name="Bhargava A."/>
            <person name="Sureshbabu K."/>
            <person name="Batra K."/>
            <person name="Sharma T.R."/>
            <person name="Mohapatra T."/>
            <person name="Singh N.K."/>
            <person name="Messing J."/>
            <person name="Nelson A.B."/>
            <person name="Fuks G."/>
            <person name="Kavchok S."/>
            <person name="Keizer G."/>
            <person name="Linton E."/>
            <person name="Llaca V."/>
            <person name="Song R."/>
            <person name="Tanyolac B."/>
            <person name="Young S."/>
            <person name="Ho-Il K."/>
            <person name="Hahn J.H."/>
            <person name="Sangsakoo G."/>
            <person name="Vanavichit A."/>
            <person name="de Mattos Luiz.A.T."/>
            <person name="Zimmer P.D."/>
            <person name="Malone G."/>
            <person name="Dellagostin O."/>
            <person name="de Oliveira A.C."/>
            <person name="Bevan M."/>
            <person name="Bancroft I."/>
            <person name="Minx P."/>
            <person name="Cordum H."/>
            <person name="Wilson R."/>
            <person name="Cheng Z."/>
            <person name="Jin W."/>
            <person name="Jiang J."/>
            <person name="Leong S.A."/>
            <person name="Iwama H."/>
            <person name="Gojobori T."/>
            <person name="Itoh T."/>
            <person name="Niimura Y."/>
            <person name="Fujii Y."/>
            <person name="Habara T."/>
            <person name="Sakai H."/>
            <person name="Sato Y."/>
            <person name="Wilson G."/>
            <person name="Kumar K."/>
            <person name="McCouch S."/>
            <person name="Juretic N."/>
            <person name="Hoen D."/>
            <person name="Wright S."/>
            <person name="Bruskiewich R."/>
            <person name="Bureau T."/>
            <person name="Miyao A."/>
            <person name="Hirochika H."/>
            <person name="Nishikawa T."/>
            <person name="Kadowaki K."/>
            <person name="Sugiura M."/>
            <person name="Burr B."/>
            <person name="Sasaki T."/>
        </authorList>
    </citation>
    <scope>NUCLEOTIDE SEQUENCE [LARGE SCALE GENOMIC DNA]</scope>
    <source>
        <strain evidence="2">cv. Nipponbare</strain>
    </source>
</reference>
<accession>A0A0P0WYV6</accession>
<dbReference type="AlphaFoldDB" id="A0A0P0WYV6"/>
<organism evidence="1 2">
    <name type="scientific">Oryza sativa subsp. japonica</name>
    <name type="common">Rice</name>
    <dbReference type="NCBI Taxonomy" id="39947"/>
    <lineage>
        <taxon>Eukaryota</taxon>
        <taxon>Viridiplantae</taxon>
        <taxon>Streptophyta</taxon>
        <taxon>Embryophyta</taxon>
        <taxon>Tracheophyta</taxon>
        <taxon>Spermatophyta</taxon>
        <taxon>Magnoliopsida</taxon>
        <taxon>Liliopsida</taxon>
        <taxon>Poales</taxon>
        <taxon>Poaceae</taxon>
        <taxon>BOP clade</taxon>
        <taxon>Oryzoideae</taxon>
        <taxon>Oryzeae</taxon>
        <taxon>Oryzinae</taxon>
        <taxon>Oryza</taxon>
        <taxon>Oryza sativa</taxon>
    </lineage>
</organism>
<dbReference type="Proteomes" id="UP000059680">
    <property type="component" value="Chromosome 6"/>
</dbReference>
<keyword evidence="2" id="KW-1185">Reference proteome</keyword>
<dbReference type="PaxDb" id="39947-A0A0P0WYV6"/>